<sequence length="296" mass="34121">MGDNSWFFWVTTCFISGYFVMLLLDFNKPSKKLMEQIDHQEGRKRDMTSKLAKMQEEIVQIKSRATESDREMEDFEQRRKDLLPEANKRRMLEIPGGEFTMGGSQEDSPDSERPEHPINVSTVFMDAYPVTNQDYREFVNCTGYKTPIHWQRGTAPTGLARHPVVNVSWQDAKAYADWMGARLPTEAEWEKAARGTDERLYPWGSRFVEDRCNSNNVVGATVMVDEYPLGRSPYGVWDLSGNAYEWCEDFYDEDYYKFSPGTNPRGPEGGQERVIRGGFFGETRPNVRTTHRSSAP</sequence>
<keyword evidence="3" id="KW-0812">Transmembrane</keyword>
<feature type="non-terminal residue" evidence="5">
    <location>
        <position position="296"/>
    </location>
</feature>
<name>A0A382T2W6_9ZZZZ</name>
<reference evidence="5" key="1">
    <citation type="submission" date="2018-05" db="EMBL/GenBank/DDBJ databases">
        <authorList>
            <person name="Lanie J.A."/>
            <person name="Ng W.-L."/>
            <person name="Kazmierczak K.M."/>
            <person name="Andrzejewski T.M."/>
            <person name="Davidsen T.M."/>
            <person name="Wayne K.J."/>
            <person name="Tettelin H."/>
            <person name="Glass J.I."/>
            <person name="Rusch D."/>
            <person name="Podicherti R."/>
            <person name="Tsui H.-C.T."/>
            <person name="Winkler M.E."/>
        </authorList>
    </citation>
    <scope>NUCLEOTIDE SEQUENCE</scope>
</reference>
<feature type="region of interest" description="Disordered" evidence="2">
    <location>
        <begin position="95"/>
        <end position="115"/>
    </location>
</feature>
<gene>
    <name evidence="5" type="ORF">METZ01_LOCUS369358</name>
</gene>
<protein>
    <recommendedName>
        <fullName evidence="4">Sulfatase-modifying factor enzyme-like domain-containing protein</fullName>
    </recommendedName>
</protein>
<dbReference type="InterPro" id="IPR016187">
    <property type="entry name" value="CTDL_fold"/>
</dbReference>
<dbReference type="InterPro" id="IPR042095">
    <property type="entry name" value="SUMF_sf"/>
</dbReference>
<dbReference type="Pfam" id="PF03781">
    <property type="entry name" value="FGE-sulfatase"/>
    <property type="match status" value="1"/>
</dbReference>
<dbReference type="EMBL" id="UINC01133521">
    <property type="protein sequence ID" value="SVD16504.1"/>
    <property type="molecule type" value="Genomic_DNA"/>
</dbReference>
<dbReference type="InterPro" id="IPR051043">
    <property type="entry name" value="Sulfatase_Mod_Factor_Kinase"/>
</dbReference>
<evidence type="ECO:0000259" key="4">
    <source>
        <dbReference type="Pfam" id="PF03781"/>
    </source>
</evidence>
<evidence type="ECO:0000256" key="2">
    <source>
        <dbReference type="SAM" id="MobiDB-lite"/>
    </source>
</evidence>
<dbReference type="GO" id="GO:0120147">
    <property type="term" value="F:formylglycine-generating oxidase activity"/>
    <property type="evidence" value="ECO:0007669"/>
    <property type="project" value="TreeGrafter"/>
</dbReference>
<dbReference type="PANTHER" id="PTHR23150">
    <property type="entry name" value="SULFATASE MODIFYING FACTOR 1, 2"/>
    <property type="match status" value="1"/>
</dbReference>
<feature type="domain" description="Sulfatase-modifying factor enzyme-like" evidence="4">
    <location>
        <begin position="89"/>
        <end position="292"/>
    </location>
</feature>
<dbReference type="Gene3D" id="3.90.1580.10">
    <property type="entry name" value="paralog of FGE (formylglycine-generating enzyme)"/>
    <property type="match status" value="1"/>
</dbReference>
<dbReference type="AlphaFoldDB" id="A0A382T2W6"/>
<feature type="transmembrane region" description="Helical" evidence="3">
    <location>
        <begin position="6"/>
        <end position="24"/>
    </location>
</feature>
<evidence type="ECO:0000256" key="3">
    <source>
        <dbReference type="SAM" id="Phobius"/>
    </source>
</evidence>
<proteinExistence type="predicted"/>
<organism evidence="5">
    <name type="scientific">marine metagenome</name>
    <dbReference type="NCBI Taxonomy" id="408172"/>
    <lineage>
        <taxon>unclassified sequences</taxon>
        <taxon>metagenomes</taxon>
        <taxon>ecological metagenomes</taxon>
    </lineage>
</organism>
<accession>A0A382T2W6</accession>
<dbReference type="SUPFAM" id="SSF56436">
    <property type="entry name" value="C-type lectin-like"/>
    <property type="match status" value="1"/>
</dbReference>
<evidence type="ECO:0000256" key="1">
    <source>
        <dbReference type="SAM" id="Coils"/>
    </source>
</evidence>
<dbReference type="InterPro" id="IPR005532">
    <property type="entry name" value="SUMF_dom"/>
</dbReference>
<evidence type="ECO:0000313" key="5">
    <source>
        <dbReference type="EMBL" id="SVD16504.1"/>
    </source>
</evidence>
<dbReference type="PANTHER" id="PTHR23150:SF19">
    <property type="entry name" value="FORMYLGLYCINE-GENERATING ENZYME"/>
    <property type="match status" value="1"/>
</dbReference>
<keyword evidence="3" id="KW-0472">Membrane</keyword>
<feature type="coiled-coil region" evidence="1">
    <location>
        <begin position="37"/>
        <end position="78"/>
    </location>
</feature>
<keyword evidence="3" id="KW-1133">Transmembrane helix</keyword>
<keyword evidence="1" id="KW-0175">Coiled coil</keyword>